<dbReference type="STRING" id="426757.SAMN04488127_3127"/>
<keyword evidence="4" id="KW-0413">Isomerase</keyword>
<reference evidence="7" key="1">
    <citation type="submission" date="2016-10" db="EMBL/GenBank/DDBJ databases">
        <authorList>
            <person name="Varghese N."/>
            <person name="Submissions S."/>
        </authorList>
    </citation>
    <scope>NUCLEOTIDE SEQUENCE [LARGE SCALE GENOMIC DNA]</scope>
    <source>
        <strain evidence="7">CGMCC 1.6763</strain>
    </source>
</reference>
<sequence>MEFTYVIEEEGLTAEALLRDRWRLGRKTVHELRMADAVKLSNGGRIRWNEPLPAATSLAITLPEGVSGYIPESGDLTVVHEDPHCLVVHKPAMLAVHPNEQGGTGTLMNRVIAHFGPYAEHVHRLDKGTSGLVLIARHPVAKAVFDRMLEEKAIRRSYFAETPGRFRTRSGIISAPIGRDRHHATRRRVSPSGQQASTHYEVIREDAGRTIVKLELDTGRTHQIRVHLSYLGHPIIGDELYGGRPSADGSRYRLHAGSLAFTHPFTGRSMAIEDPVRPEWLP</sequence>
<dbReference type="Gene3D" id="3.30.2350.10">
    <property type="entry name" value="Pseudouridine synthase"/>
    <property type="match status" value="1"/>
</dbReference>
<evidence type="ECO:0000313" key="7">
    <source>
        <dbReference type="Proteomes" id="UP000199200"/>
    </source>
</evidence>
<dbReference type="InterPro" id="IPR050188">
    <property type="entry name" value="RluA_PseudoU_synthase"/>
</dbReference>
<dbReference type="InterPro" id="IPR020103">
    <property type="entry name" value="PsdUridine_synth_cat_dom_sf"/>
</dbReference>
<comment type="similarity">
    <text evidence="2 4">Belongs to the pseudouridine synthase RluA family.</text>
</comment>
<comment type="catalytic activity">
    <reaction evidence="1 4">
        <text>a uridine in RNA = a pseudouridine in RNA</text>
        <dbReference type="Rhea" id="RHEA:48348"/>
        <dbReference type="Rhea" id="RHEA-COMP:12068"/>
        <dbReference type="Rhea" id="RHEA-COMP:12069"/>
        <dbReference type="ChEBI" id="CHEBI:65314"/>
        <dbReference type="ChEBI" id="CHEBI:65315"/>
    </reaction>
</comment>
<dbReference type="PANTHER" id="PTHR21600:SF71">
    <property type="entry name" value="PSEUDOURIDINE SYNTHASE"/>
    <property type="match status" value="1"/>
</dbReference>
<dbReference type="EC" id="5.4.99.-" evidence="4"/>
<keyword evidence="7" id="KW-1185">Reference proteome</keyword>
<feature type="active site" evidence="3">
    <location>
        <position position="126"/>
    </location>
</feature>
<dbReference type="InterPro" id="IPR006145">
    <property type="entry name" value="PsdUridine_synth_RsuA/RluA"/>
</dbReference>
<dbReference type="AlphaFoldDB" id="A0A1H7CD11"/>
<dbReference type="GO" id="GO:0000455">
    <property type="term" value="P:enzyme-directed rRNA pseudouridine synthesis"/>
    <property type="evidence" value="ECO:0007669"/>
    <property type="project" value="TreeGrafter"/>
</dbReference>
<dbReference type="GO" id="GO:0009982">
    <property type="term" value="F:pseudouridine synthase activity"/>
    <property type="evidence" value="ECO:0007669"/>
    <property type="project" value="InterPro"/>
</dbReference>
<dbReference type="PROSITE" id="PS01129">
    <property type="entry name" value="PSI_RLU"/>
    <property type="match status" value="1"/>
</dbReference>
<dbReference type="GO" id="GO:0140098">
    <property type="term" value="F:catalytic activity, acting on RNA"/>
    <property type="evidence" value="ECO:0007669"/>
    <property type="project" value="UniProtKB-ARBA"/>
</dbReference>
<name>A0A1H7CD11_9BACL</name>
<proteinExistence type="inferred from homology"/>
<dbReference type="Proteomes" id="UP000199200">
    <property type="component" value="Unassembled WGS sequence"/>
</dbReference>
<evidence type="ECO:0000313" key="6">
    <source>
        <dbReference type="EMBL" id="SEJ87548.1"/>
    </source>
</evidence>
<accession>A0A1H7CD11</accession>
<comment type="function">
    <text evidence="4">Responsible for synthesis of pseudouridine from uracil.</text>
</comment>
<evidence type="ECO:0000259" key="5">
    <source>
        <dbReference type="Pfam" id="PF00849"/>
    </source>
</evidence>
<dbReference type="InterPro" id="IPR006225">
    <property type="entry name" value="PsdUridine_synth_RluC/D"/>
</dbReference>
<feature type="domain" description="Pseudouridine synthase RsuA/RluA-like" evidence="5">
    <location>
        <begin position="85"/>
        <end position="229"/>
    </location>
</feature>
<dbReference type="InterPro" id="IPR006224">
    <property type="entry name" value="PsdUridine_synth_RluA-like_CS"/>
</dbReference>
<dbReference type="Pfam" id="PF00849">
    <property type="entry name" value="PseudoU_synth_2"/>
    <property type="match status" value="1"/>
</dbReference>
<dbReference type="PANTHER" id="PTHR21600">
    <property type="entry name" value="MITOCHONDRIAL RNA PSEUDOURIDINE SYNTHASE"/>
    <property type="match status" value="1"/>
</dbReference>
<dbReference type="RefSeq" id="WP_092056204.1">
    <property type="nucleotide sequence ID" value="NZ_FNZF01000012.1"/>
</dbReference>
<evidence type="ECO:0000256" key="2">
    <source>
        <dbReference type="ARBA" id="ARBA00010876"/>
    </source>
</evidence>
<dbReference type="SUPFAM" id="SSF55120">
    <property type="entry name" value="Pseudouridine synthase"/>
    <property type="match status" value="1"/>
</dbReference>
<gene>
    <name evidence="6" type="ORF">SAMN04488127_3127</name>
</gene>
<dbReference type="EMBL" id="FNZF01000012">
    <property type="protein sequence ID" value="SEJ87548.1"/>
    <property type="molecule type" value="Genomic_DNA"/>
</dbReference>
<organism evidence="6 7">
    <name type="scientific">Bhargavaea ginsengi</name>
    <dbReference type="NCBI Taxonomy" id="426757"/>
    <lineage>
        <taxon>Bacteria</taxon>
        <taxon>Bacillati</taxon>
        <taxon>Bacillota</taxon>
        <taxon>Bacilli</taxon>
        <taxon>Bacillales</taxon>
        <taxon>Caryophanaceae</taxon>
        <taxon>Bhargavaea</taxon>
    </lineage>
</organism>
<protein>
    <recommendedName>
        <fullName evidence="4">Pseudouridine synthase</fullName>
        <ecNumber evidence="4">5.4.99.-</ecNumber>
    </recommendedName>
</protein>
<dbReference type="OrthoDB" id="9807829at2"/>
<dbReference type="NCBIfam" id="TIGR00005">
    <property type="entry name" value="rluA_subfam"/>
    <property type="match status" value="1"/>
</dbReference>
<evidence type="ECO:0000256" key="1">
    <source>
        <dbReference type="ARBA" id="ARBA00000073"/>
    </source>
</evidence>
<dbReference type="CDD" id="cd02869">
    <property type="entry name" value="PseudoU_synth_RluA_like"/>
    <property type="match status" value="1"/>
</dbReference>
<evidence type="ECO:0000256" key="3">
    <source>
        <dbReference type="PIRSR" id="PIRSR606225-1"/>
    </source>
</evidence>
<evidence type="ECO:0000256" key="4">
    <source>
        <dbReference type="RuleBase" id="RU362028"/>
    </source>
</evidence>
<dbReference type="GO" id="GO:0003723">
    <property type="term" value="F:RNA binding"/>
    <property type="evidence" value="ECO:0007669"/>
    <property type="project" value="InterPro"/>
</dbReference>